<feature type="region of interest" description="Disordered" evidence="1">
    <location>
        <begin position="100"/>
        <end position="127"/>
    </location>
</feature>
<dbReference type="OrthoDB" id="10500076at2759"/>
<feature type="compositionally biased region" description="Basic and acidic residues" evidence="1">
    <location>
        <begin position="101"/>
        <end position="112"/>
    </location>
</feature>
<dbReference type="Proteomes" id="UP000237105">
    <property type="component" value="Unassembled WGS sequence"/>
</dbReference>
<proteinExistence type="predicted"/>
<feature type="compositionally biased region" description="Polar residues" evidence="1">
    <location>
        <begin position="38"/>
        <end position="47"/>
    </location>
</feature>
<feature type="compositionally biased region" description="Basic and acidic residues" evidence="1">
    <location>
        <begin position="23"/>
        <end position="33"/>
    </location>
</feature>
<feature type="compositionally biased region" description="Basic residues" evidence="1">
    <location>
        <begin position="1"/>
        <end position="11"/>
    </location>
</feature>
<evidence type="ECO:0000256" key="1">
    <source>
        <dbReference type="SAM" id="MobiDB-lite"/>
    </source>
</evidence>
<reference evidence="3" key="1">
    <citation type="submission" date="2016-06" db="EMBL/GenBank/DDBJ databases">
        <title>Parallel loss of symbiosis genes in relatives of nitrogen-fixing non-legume Parasponia.</title>
        <authorList>
            <person name="Van Velzen R."/>
            <person name="Holmer R."/>
            <person name="Bu F."/>
            <person name="Rutten L."/>
            <person name="Van Zeijl A."/>
            <person name="Liu W."/>
            <person name="Santuari L."/>
            <person name="Cao Q."/>
            <person name="Sharma T."/>
            <person name="Shen D."/>
            <person name="Roswanjaya Y."/>
            <person name="Wardhani T."/>
            <person name="Kalhor M.S."/>
            <person name="Jansen J."/>
            <person name="Van den Hoogen J."/>
            <person name="Gungor B."/>
            <person name="Hartog M."/>
            <person name="Hontelez J."/>
            <person name="Verver J."/>
            <person name="Yang W.-C."/>
            <person name="Schijlen E."/>
            <person name="Repin R."/>
            <person name="Schilthuizen M."/>
            <person name="Schranz E."/>
            <person name="Heidstra R."/>
            <person name="Miyata K."/>
            <person name="Fedorova E."/>
            <person name="Kohlen W."/>
            <person name="Bisseling T."/>
            <person name="Smit S."/>
            <person name="Geurts R."/>
        </authorList>
    </citation>
    <scope>NUCLEOTIDE SEQUENCE [LARGE SCALE GENOMIC DNA]</scope>
    <source>
        <strain evidence="3">cv. WU1-14</strain>
    </source>
</reference>
<feature type="region of interest" description="Disordered" evidence="1">
    <location>
        <begin position="1"/>
        <end position="64"/>
    </location>
</feature>
<protein>
    <submittedName>
        <fullName evidence="2">Uncharacterized protein</fullName>
    </submittedName>
</protein>
<keyword evidence="3" id="KW-1185">Reference proteome</keyword>
<evidence type="ECO:0000313" key="2">
    <source>
        <dbReference type="EMBL" id="PON79203.1"/>
    </source>
</evidence>
<dbReference type="AlphaFoldDB" id="A0A2P5E0Y7"/>
<evidence type="ECO:0000313" key="3">
    <source>
        <dbReference type="Proteomes" id="UP000237105"/>
    </source>
</evidence>
<gene>
    <name evidence="2" type="ORF">PanWU01x14_013190</name>
</gene>
<organism evidence="2 3">
    <name type="scientific">Parasponia andersonii</name>
    <name type="common">Sponia andersonii</name>
    <dbReference type="NCBI Taxonomy" id="3476"/>
    <lineage>
        <taxon>Eukaryota</taxon>
        <taxon>Viridiplantae</taxon>
        <taxon>Streptophyta</taxon>
        <taxon>Embryophyta</taxon>
        <taxon>Tracheophyta</taxon>
        <taxon>Spermatophyta</taxon>
        <taxon>Magnoliopsida</taxon>
        <taxon>eudicotyledons</taxon>
        <taxon>Gunneridae</taxon>
        <taxon>Pentapetalae</taxon>
        <taxon>rosids</taxon>
        <taxon>fabids</taxon>
        <taxon>Rosales</taxon>
        <taxon>Cannabaceae</taxon>
        <taxon>Parasponia</taxon>
    </lineage>
</organism>
<dbReference type="EMBL" id="JXTB01000005">
    <property type="protein sequence ID" value="PON79203.1"/>
    <property type="molecule type" value="Genomic_DNA"/>
</dbReference>
<accession>A0A2P5E0Y7</accession>
<comment type="caution">
    <text evidence="2">The sequence shown here is derived from an EMBL/GenBank/DDBJ whole genome shotgun (WGS) entry which is preliminary data.</text>
</comment>
<name>A0A2P5E0Y7_PARAD</name>
<sequence length="152" mass="16875">MQSGRAKRHNGRGSQCQSMAKALEIKGTKKAGYEEYENTPSANNDNEPTPRHRQNPNIVKDPIIVKAKGVGKIGSSRDAGHGEAPTTNVKRTRICRICHRVGHDARNREKRPPSRRQHLRPSSSTISSYQMTGAFAFNASTQDSFHSSEFMS</sequence>